<feature type="signal peptide" evidence="2">
    <location>
        <begin position="1"/>
        <end position="26"/>
    </location>
</feature>
<protein>
    <submittedName>
        <fullName evidence="4">TlpA family protein disulfide reductase</fullName>
    </submittedName>
</protein>
<reference evidence="4" key="1">
    <citation type="journal article" date="2020" name="mSystems">
        <title>Genome- and Community-Level Interaction Insights into Carbon Utilization and Element Cycling Functions of Hydrothermarchaeota in Hydrothermal Sediment.</title>
        <authorList>
            <person name="Zhou Z."/>
            <person name="Liu Y."/>
            <person name="Xu W."/>
            <person name="Pan J."/>
            <person name="Luo Z.H."/>
            <person name="Li M."/>
        </authorList>
    </citation>
    <scope>NUCLEOTIDE SEQUENCE [LARGE SCALE GENOMIC DNA]</scope>
    <source>
        <strain evidence="4">SpSt-456</strain>
    </source>
</reference>
<dbReference type="EMBL" id="DSTK01000005">
    <property type="protein sequence ID" value="HFK95833.1"/>
    <property type="molecule type" value="Genomic_DNA"/>
</dbReference>
<dbReference type="InterPro" id="IPR000866">
    <property type="entry name" value="AhpC/TSA"/>
</dbReference>
<feature type="chain" id="PRO_5032376823" evidence="2">
    <location>
        <begin position="27"/>
        <end position="173"/>
    </location>
</feature>
<keyword evidence="1" id="KW-0676">Redox-active center</keyword>
<dbReference type="CDD" id="cd02966">
    <property type="entry name" value="TlpA_like_family"/>
    <property type="match status" value="1"/>
</dbReference>
<dbReference type="SUPFAM" id="SSF52833">
    <property type="entry name" value="Thioredoxin-like"/>
    <property type="match status" value="1"/>
</dbReference>
<organism evidence="4">
    <name type="scientific">Desulfacinum infernum</name>
    <dbReference type="NCBI Taxonomy" id="35837"/>
    <lineage>
        <taxon>Bacteria</taxon>
        <taxon>Pseudomonadati</taxon>
        <taxon>Thermodesulfobacteriota</taxon>
        <taxon>Syntrophobacteria</taxon>
        <taxon>Syntrophobacterales</taxon>
        <taxon>Syntrophobacteraceae</taxon>
        <taxon>Desulfacinum</taxon>
    </lineage>
</organism>
<dbReference type="Gene3D" id="3.40.30.10">
    <property type="entry name" value="Glutaredoxin"/>
    <property type="match status" value="1"/>
</dbReference>
<gene>
    <name evidence="4" type="ORF">ENS06_00745</name>
</gene>
<dbReference type="InterPro" id="IPR017937">
    <property type="entry name" value="Thioredoxin_CS"/>
</dbReference>
<dbReference type="InterPro" id="IPR013766">
    <property type="entry name" value="Thioredoxin_domain"/>
</dbReference>
<comment type="caution">
    <text evidence="4">The sequence shown here is derived from an EMBL/GenBank/DDBJ whole genome shotgun (WGS) entry which is preliminary data.</text>
</comment>
<evidence type="ECO:0000313" key="4">
    <source>
        <dbReference type="EMBL" id="HFK95833.1"/>
    </source>
</evidence>
<dbReference type="PROSITE" id="PS51352">
    <property type="entry name" value="THIOREDOXIN_2"/>
    <property type="match status" value="1"/>
</dbReference>
<evidence type="ECO:0000256" key="1">
    <source>
        <dbReference type="ARBA" id="ARBA00023284"/>
    </source>
</evidence>
<feature type="domain" description="Thioredoxin" evidence="3">
    <location>
        <begin position="38"/>
        <end position="173"/>
    </location>
</feature>
<evidence type="ECO:0000256" key="2">
    <source>
        <dbReference type="SAM" id="SignalP"/>
    </source>
</evidence>
<dbReference type="InterPro" id="IPR050553">
    <property type="entry name" value="Thioredoxin_ResA/DsbE_sf"/>
</dbReference>
<dbReference type="GO" id="GO:0016491">
    <property type="term" value="F:oxidoreductase activity"/>
    <property type="evidence" value="ECO:0007669"/>
    <property type="project" value="InterPro"/>
</dbReference>
<dbReference type="PANTHER" id="PTHR42852:SF17">
    <property type="entry name" value="THIOREDOXIN-LIKE PROTEIN HI_1115"/>
    <property type="match status" value="1"/>
</dbReference>
<accession>A0A831ZXK2</accession>
<name>A0A831ZXK2_9BACT</name>
<dbReference type="PROSITE" id="PS00194">
    <property type="entry name" value="THIOREDOXIN_1"/>
    <property type="match status" value="1"/>
</dbReference>
<dbReference type="Pfam" id="PF00578">
    <property type="entry name" value="AhpC-TSA"/>
    <property type="match status" value="1"/>
</dbReference>
<dbReference type="PANTHER" id="PTHR42852">
    <property type="entry name" value="THIOL:DISULFIDE INTERCHANGE PROTEIN DSBE"/>
    <property type="match status" value="1"/>
</dbReference>
<evidence type="ECO:0000259" key="3">
    <source>
        <dbReference type="PROSITE" id="PS51352"/>
    </source>
</evidence>
<dbReference type="InterPro" id="IPR036249">
    <property type="entry name" value="Thioredoxin-like_sf"/>
</dbReference>
<keyword evidence="2" id="KW-0732">Signal</keyword>
<dbReference type="GO" id="GO:0016209">
    <property type="term" value="F:antioxidant activity"/>
    <property type="evidence" value="ECO:0007669"/>
    <property type="project" value="InterPro"/>
</dbReference>
<dbReference type="AlphaFoldDB" id="A0A831ZXK2"/>
<proteinExistence type="predicted"/>
<sequence>MKRNRRRGVLGLGLAMLLALPGVAPAQSFVDKVMSLVGSQGSRVADFDLPSTDGQRVRLSDYRGKKPVLLYFWAIWCPSCQAVKPEVVKLRKQTREEQLEILAVNVGSGDSFERVQRYQNAHPMPVKVLYDGDGEAMKVFEVRGVPLFVLVDKDGAIVYRDHQLPSDIRRFIQ</sequence>